<sequence>MFSTASRYQILAANPIRTRSTIENDVVVKRETAFYNANIKNVKTIDQFVNDYRLFNYAMKAHGLSDMAYGKAFVKKLLEEGVDNPKSMANKMTNPLYKEFVKAFDFAGKGALATSEASATTETVSKYVQQTLEHKEGEQNEGVQLALYFKRKASAITTHMGLLGDKAVLKFVQTVFNIPAEASKADLDAQVRNLRKHIKIEDLQDPAKVEKLIQRFSAMWDMNNPTQATMNPILNLFGDSTESGFSIDLMMSISKLPRGGY</sequence>
<dbReference type="OrthoDB" id="7824597at2"/>
<dbReference type="Proteomes" id="UP000325684">
    <property type="component" value="Unassembled WGS sequence"/>
</dbReference>
<dbReference type="Gene3D" id="1.10.3700.10">
    <property type="entry name" value="AGR C 984p-like"/>
    <property type="match status" value="1"/>
</dbReference>
<evidence type="ECO:0000313" key="2">
    <source>
        <dbReference type="Proteomes" id="UP000325684"/>
    </source>
</evidence>
<comment type="caution">
    <text evidence="1">The sequence shown here is derived from an EMBL/GenBank/DDBJ whole genome shotgun (WGS) entry which is preliminary data.</text>
</comment>
<dbReference type="InterPro" id="IPR010626">
    <property type="entry name" value="DUF1217"/>
</dbReference>
<reference evidence="1 2" key="1">
    <citation type="journal article" date="2019" name="Microorganisms">
        <title>Genome Insights into the Novel Species Microvirga brassicacearum, a Rapeseed Endophyte with Biotechnological Potential.</title>
        <authorList>
            <person name="Jimenez-Gomez A."/>
            <person name="Saati-Santamaria Z."/>
            <person name="Igual J.M."/>
            <person name="Rivas R."/>
            <person name="Mateos P.F."/>
            <person name="Garcia-Fraile P."/>
        </authorList>
    </citation>
    <scope>NUCLEOTIDE SEQUENCE [LARGE SCALE GENOMIC DNA]</scope>
    <source>
        <strain evidence="1 2">CDVBN77</strain>
    </source>
</reference>
<keyword evidence="2" id="KW-1185">Reference proteome</keyword>
<evidence type="ECO:0000313" key="1">
    <source>
        <dbReference type="EMBL" id="KAB0264304.1"/>
    </source>
</evidence>
<dbReference type="AlphaFoldDB" id="A0A5N3P3L1"/>
<gene>
    <name evidence="1" type="ORF">FEZ63_23675</name>
</gene>
<dbReference type="Pfam" id="PF06748">
    <property type="entry name" value="DUF1217"/>
    <property type="match status" value="1"/>
</dbReference>
<dbReference type="EMBL" id="VCMV01000077">
    <property type="protein sequence ID" value="KAB0264304.1"/>
    <property type="molecule type" value="Genomic_DNA"/>
</dbReference>
<dbReference type="InterPro" id="IPR023157">
    <property type="entry name" value="AGR-C-984p-like_sf"/>
</dbReference>
<organism evidence="1 2">
    <name type="scientific">Microvirga brassicacearum</name>
    <dbReference type="NCBI Taxonomy" id="2580413"/>
    <lineage>
        <taxon>Bacteria</taxon>
        <taxon>Pseudomonadati</taxon>
        <taxon>Pseudomonadota</taxon>
        <taxon>Alphaproteobacteria</taxon>
        <taxon>Hyphomicrobiales</taxon>
        <taxon>Methylobacteriaceae</taxon>
        <taxon>Microvirga</taxon>
    </lineage>
</organism>
<dbReference type="SUPFAM" id="SSF158837">
    <property type="entry name" value="AGR C 984p-like"/>
    <property type="match status" value="1"/>
</dbReference>
<dbReference type="RefSeq" id="WP_150949696.1">
    <property type="nucleotide sequence ID" value="NZ_VCMV01000077.1"/>
</dbReference>
<accession>A0A5N3P3L1</accession>
<name>A0A5N3P3L1_9HYPH</name>
<proteinExistence type="predicted"/>
<protein>
    <submittedName>
        <fullName evidence="1">DUF1217 domain-containing protein</fullName>
    </submittedName>
</protein>